<proteinExistence type="predicted"/>
<dbReference type="EMBL" id="CM056741">
    <property type="protein sequence ID" value="KAJ8686329.1"/>
    <property type="molecule type" value="Genomic_DNA"/>
</dbReference>
<protein>
    <submittedName>
        <fullName evidence="1">Uncharacterized protein</fullName>
    </submittedName>
</protein>
<keyword evidence="2" id="KW-1185">Reference proteome</keyword>
<dbReference type="Proteomes" id="UP001239111">
    <property type="component" value="Chromosome 1"/>
</dbReference>
<evidence type="ECO:0000313" key="2">
    <source>
        <dbReference type="Proteomes" id="UP001239111"/>
    </source>
</evidence>
<organism evidence="1 2">
    <name type="scientific">Eretmocerus hayati</name>
    <dbReference type="NCBI Taxonomy" id="131215"/>
    <lineage>
        <taxon>Eukaryota</taxon>
        <taxon>Metazoa</taxon>
        <taxon>Ecdysozoa</taxon>
        <taxon>Arthropoda</taxon>
        <taxon>Hexapoda</taxon>
        <taxon>Insecta</taxon>
        <taxon>Pterygota</taxon>
        <taxon>Neoptera</taxon>
        <taxon>Endopterygota</taxon>
        <taxon>Hymenoptera</taxon>
        <taxon>Apocrita</taxon>
        <taxon>Proctotrupomorpha</taxon>
        <taxon>Chalcidoidea</taxon>
        <taxon>Aphelinidae</taxon>
        <taxon>Aphelininae</taxon>
        <taxon>Eretmocerus</taxon>
    </lineage>
</organism>
<evidence type="ECO:0000313" key="1">
    <source>
        <dbReference type="EMBL" id="KAJ8686329.1"/>
    </source>
</evidence>
<comment type="caution">
    <text evidence="1">The sequence shown here is derived from an EMBL/GenBank/DDBJ whole genome shotgun (WGS) entry which is preliminary data.</text>
</comment>
<reference evidence="1" key="1">
    <citation type="submission" date="2023-04" db="EMBL/GenBank/DDBJ databases">
        <title>A chromosome-level genome assembly of the parasitoid wasp Eretmocerus hayati.</title>
        <authorList>
            <person name="Zhong Y."/>
            <person name="Liu S."/>
            <person name="Liu Y."/>
        </authorList>
    </citation>
    <scope>NUCLEOTIDE SEQUENCE</scope>
    <source>
        <strain evidence="1">ZJU_SS_LIU_2023</strain>
    </source>
</reference>
<name>A0ACC2PUL5_9HYME</name>
<sequence>MTENLRILKLLLQKSYLVRRRQWKAGLFGEILIPVGLMVAVWVLRNTTPSDPPINHTSNSYFPIITENDLFNITSFQDWSIFFTPNNSFTNALMEEVGKCFQQSPKKPELLGFNTERELIVEAQRFELRNTSRGIAVIFDDENSYDSTKNLVYTIRSKDLLYRMPLYNAFPKFRQLFGYYTIFNAVIQLQICVDRAFIDMKSLGQRVESQFQIAVQRLPYPPYLEQSQADESIRQFFGSLAVVVFMIPLFIETSKASSEKFLGVSVLMSMNGVSNALNLLSWLLSGWLFLSLFCVIPIIIVLLISTGAVISFWYFANPFIIGLVFVAHIGHLLMYGIHVSAYFPQSLMVTFGLLIIHVGSMDLQLYAFDDDTYYLVPYFGLLFPNLLLFRACEELNYYEAIQEGSQWSNMFVVGNLPYRFPGSLGMTIILSIVGIFLHFILAVYIYAINPGKYGVGKHPLYFLNFREKIDNETQDLAQTQQHGEYFEPTSGESHLPGIQILNLKKSYNIGLFKKSKVHALKGVSIEFYRGQITALLGHNGAGKTTLMSILTGMTSPSSGQVLINSKNIKEHAREIMNDLGLCTQENMLFPDLSVGEQLRFFAKLKGKDKTSKEIDDNLESFLEKLKLAEKRHAIPRELSGGQKRRLCLGMALVGDPKTLILDEPTSGLDPENRRIIWDILLKLRGHKTILISTHDMEEADILGDRIAILHAGLFRSCGTSMFLKRLIGQGNVEVTLSVEPWCDTKTVLNELSRQGKMISQDGGKVVFGIPNSPTLPDSLDKLENTKKTYGVTGLSVSLISLEQVFLRVTQDPEDPEKSREPFRRVQRNTSKLELFQQSFKALLMKKIIYTAKNTLTIFLTLLLIFISWICITLILRATDFTRPTELLVPTRLNIYHQPETYYKSFNGTYATKYEMITKSFKGLSRKAETTSLNDALLDYASDNIFFYDNHMIAAAEFNKTDTKIVANAFYSEKACYSFPISMNMLSNTILKSLLGDEYSIMLSVQKLPSLNAIVYLDFSSVQAFTTAIIFVFLFFPTTALFVLHPIRESTANVKQLQRMTGVSSFMYWGTIFFFDLLVYLLMALLIVFGFIYMDYILNLKMYGSKEIWMSLLSFALFAFNILPFTYIFSFKSAAPTSAVRLLTYVSVGLVSVEVIMFAVKYLLDTYEFVIYLRKIQKGIFLLIPYVSFFHSQVSFYNTTMTNARCKRLPNEFYDFKCQSKFSVNETCCSLGCRGGRCTNYINFFDKTNDDISLEQSLAYLLLTPLLYFGVLVLLEKQWIQRIISKRKHIDANEPAVVQEEQVKNQKLLVAQKISALSGNDLHGVSYSFPNGIAGDNFNAVQEHSSDSTGTDKQVFLVYELQKHYGKLLAVKDVSFAVDKRECFGLLGVNGAGKSTTFRMMTGGEIPDNGSLYVKNKDLKRHRKDYLSQMGYCPQNDALIKSLNSYDHLRLFARLRGIPEDKVESEVRTWIQRLNLTACASQPSGTYSGGNKRRLNIAMTLIGIPDLVLLDEPTTGVDPGARRSLWNVIQSCQITGQAVVLTSHSMEECEALCNRIAIMVSGRLVCIGPVQELKQRFGTGYDIQIKMNAEKAADQVDDIRNDMSTSLPCELADENTGFLMYHVKPTGMSWRKMYDVMNELKERYNSIEDFTVSSSTLEQLFLIFAKAVQNNST</sequence>
<accession>A0ACC2PUL5</accession>
<gene>
    <name evidence="1" type="ORF">QAD02_022123</name>
</gene>